<proteinExistence type="predicted"/>
<dbReference type="Proteomes" id="UP001596337">
    <property type="component" value="Unassembled WGS sequence"/>
</dbReference>
<evidence type="ECO:0000313" key="1">
    <source>
        <dbReference type="EMBL" id="MFC6870380.1"/>
    </source>
</evidence>
<protein>
    <recommendedName>
        <fullName evidence="3">Lipoprotein LpqN</fullName>
    </recommendedName>
</protein>
<dbReference type="RefSeq" id="WP_345395254.1">
    <property type="nucleotide sequence ID" value="NZ_BAABLA010000023.1"/>
</dbReference>
<sequence>MASTIPVPIQFSLPEGWQSAPPDEVGAPDAAFVALRPPASNGFTPNITLSGELRGDDVPLAQVADEVIARLESSVGTVQLGRRKEVGSDDSPGLTQAVRMPITLEGRKQDVVQFQVFITMRDTSDASRKVVLHAVLSSTPDRFEAVIGEFQTFLSTIKPDQAV</sequence>
<dbReference type="Gene3D" id="3.40.1000.10">
    <property type="entry name" value="Mog1/PsbP, alpha/beta/alpha sandwich"/>
    <property type="match status" value="1"/>
</dbReference>
<organism evidence="1 2">
    <name type="scientific">Haloechinothrix salitolerans</name>
    <dbReference type="NCBI Taxonomy" id="926830"/>
    <lineage>
        <taxon>Bacteria</taxon>
        <taxon>Bacillati</taxon>
        <taxon>Actinomycetota</taxon>
        <taxon>Actinomycetes</taxon>
        <taxon>Pseudonocardiales</taxon>
        <taxon>Pseudonocardiaceae</taxon>
        <taxon>Haloechinothrix</taxon>
    </lineage>
</organism>
<gene>
    <name evidence="1" type="ORF">ACFQGD_24905</name>
</gene>
<reference evidence="2" key="1">
    <citation type="journal article" date="2019" name="Int. J. Syst. Evol. Microbiol.">
        <title>The Global Catalogue of Microorganisms (GCM) 10K type strain sequencing project: providing services to taxonomists for standard genome sequencing and annotation.</title>
        <authorList>
            <consortium name="The Broad Institute Genomics Platform"/>
            <consortium name="The Broad Institute Genome Sequencing Center for Infectious Disease"/>
            <person name="Wu L."/>
            <person name="Ma J."/>
        </authorList>
    </citation>
    <scope>NUCLEOTIDE SEQUENCE [LARGE SCALE GENOMIC DNA]</scope>
    <source>
        <strain evidence="2">KCTC 32255</strain>
    </source>
</reference>
<name>A0ABW2C779_9PSEU</name>
<evidence type="ECO:0000313" key="2">
    <source>
        <dbReference type="Proteomes" id="UP001596337"/>
    </source>
</evidence>
<accession>A0ABW2C779</accession>
<comment type="caution">
    <text evidence="1">The sequence shown here is derived from an EMBL/GenBank/DDBJ whole genome shotgun (WGS) entry which is preliminary data.</text>
</comment>
<keyword evidence="2" id="KW-1185">Reference proteome</keyword>
<dbReference type="EMBL" id="JBHSXX010000001">
    <property type="protein sequence ID" value="MFC6870380.1"/>
    <property type="molecule type" value="Genomic_DNA"/>
</dbReference>
<evidence type="ECO:0008006" key="3">
    <source>
        <dbReference type="Google" id="ProtNLM"/>
    </source>
</evidence>